<evidence type="ECO:0000256" key="4">
    <source>
        <dbReference type="SAM" id="Coils"/>
    </source>
</evidence>
<sequence length="223" mass="24889">MKCVVSVLVLLFSCLPGAWPQQDRDDSVKNIQETCQPDIHTVLREMTASMAEQRTELKQTQAQLQTLLDQLKTTESQMEEVRKQNREQSNVAFAASLGVRGNTGPFNTDTTVAYRNIFTNTGNAYNSNTGIFTAPVRGLYYFSFSGCNQSSKPMGLQLFKNGVKQVTVYNHAGGTTYETSTNGITLELYVGEQVYIRLLANTWLADSENNHNTFIGHLLFPLI</sequence>
<dbReference type="InterPro" id="IPR008983">
    <property type="entry name" value="Tumour_necrosis_fac-like_dom"/>
</dbReference>
<evidence type="ECO:0000256" key="3">
    <source>
        <dbReference type="ARBA" id="ARBA00022729"/>
    </source>
</evidence>
<accession>A0A3P8XJ63</accession>
<dbReference type="RefSeq" id="XP_019909222.1">
    <property type="nucleotide sequence ID" value="XM_020053663.2"/>
</dbReference>
<name>A0A3P8XJ63_ESOLU</name>
<dbReference type="GeneID" id="109616625"/>
<dbReference type="Bgee" id="ENSELUG00000005733">
    <property type="expression patterns" value="Expressed in head kidney and 10 other cell types or tissues"/>
</dbReference>
<dbReference type="OrthoDB" id="10070467at2759"/>
<dbReference type="InParanoid" id="A0A3P8XJ63"/>
<dbReference type="Gene3D" id="2.60.120.40">
    <property type="match status" value="1"/>
</dbReference>
<feature type="domain" description="C1q" evidence="6">
    <location>
        <begin position="86"/>
        <end position="223"/>
    </location>
</feature>
<comment type="subcellular location">
    <subcellularLocation>
        <location evidence="1">Secreted</location>
    </subcellularLocation>
</comment>
<feature type="signal peptide" evidence="5">
    <location>
        <begin position="1"/>
        <end position="20"/>
    </location>
</feature>
<evidence type="ECO:0000256" key="1">
    <source>
        <dbReference type="ARBA" id="ARBA00004613"/>
    </source>
</evidence>
<evidence type="ECO:0000313" key="7">
    <source>
        <dbReference type="Ensembl" id="ENSELUP00000004607.1"/>
    </source>
</evidence>
<evidence type="ECO:0000256" key="2">
    <source>
        <dbReference type="ARBA" id="ARBA00022525"/>
    </source>
</evidence>
<dbReference type="KEGG" id="els:109616625"/>
<evidence type="ECO:0000259" key="6">
    <source>
        <dbReference type="PROSITE" id="PS50871"/>
    </source>
</evidence>
<dbReference type="SMART" id="SM00110">
    <property type="entry name" value="C1Q"/>
    <property type="match status" value="1"/>
</dbReference>
<dbReference type="PRINTS" id="PR00007">
    <property type="entry name" value="COMPLEMNTC1Q"/>
</dbReference>
<organism evidence="7 8">
    <name type="scientific">Esox lucius</name>
    <name type="common">Northern pike</name>
    <dbReference type="NCBI Taxonomy" id="8010"/>
    <lineage>
        <taxon>Eukaryota</taxon>
        <taxon>Metazoa</taxon>
        <taxon>Chordata</taxon>
        <taxon>Craniata</taxon>
        <taxon>Vertebrata</taxon>
        <taxon>Euteleostomi</taxon>
        <taxon>Actinopterygii</taxon>
        <taxon>Neopterygii</taxon>
        <taxon>Teleostei</taxon>
        <taxon>Protacanthopterygii</taxon>
        <taxon>Esociformes</taxon>
        <taxon>Esocidae</taxon>
        <taxon>Esox</taxon>
    </lineage>
</organism>
<evidence type="ECO:0000313" key="8">
    <source>
        <dbReference type="Proteomes" id="UP000265140"/>
    </source>
</evidence>
<dbReference type="PANTHER" id="PTHR22923:SF102">
    <property type="entry name" value="CEREBELLIN 13-RELATED"/>
    <property type="match status" value="1"/>
</dbReference>
<reference evidence="8" key="1">
    <citation type="journal article" date="2014" name="PLoS ONE">
        <title>The genome and linkage map of the northern pike (Esox lucius): conserved synteny revealed between the salmonid sister group and the Neoteleostei.</title>
        <authorList>
            <person name="Rondeau E.B."/>
            <person name="Minkley D.R."/>
            <person name="Leong J.S."/>
            <person name="Messmer A.M."/>
            <person name="Jantzen J.R."/>
            <person name="von Schalburg K.R."/>
            <person name="Lemon C."/>
            <person name="Bird N.H."/>
            <person name="Koop B.F."/>
        </authorList>
    </citation>
    <scope>NUCLEOTIDE SEQUENCE</scope>
</reference>
<reference evidence="7" key="2">
    <citation type="submission" date="2020-02" db="EMBL/GenBank/DDBJ databases">
        <title>Esox lucius (northern pike) genome, fEsoLuc1, primary haplotype.</title>
        <authorList>
            <person name="Myers G."/>
            <person name="Karagic N."/>
            <person name="Meyer A."/>
            <person name="Pippel M."/>
            <person name="Reichard M."/>
            <person name="Winkler S."/>
            <person name="Tracey A."/>
            <person name="Sims Y."/>
            <person name="Howe K."/>
            <person name="Rhie A."/>
            <person name="Formenti G."/>
            <person name="Durbin R."/>
            <person name="Fedrigo O."/>
            <person name="Jarvis E.D."/>
        </authorList>
    </citation>
    <scope>NUCLEOTIDE SEQUENCE [LARGE SCALE GENOMIC DNA]</scope>
</reference>
<dbReference type="Ensembl" id="ENSELUT00000012061.3">
    <property type="protein sequence ID" value="ENSELUP00000004607.1"/>
    <property type="gene ID" value="ENSELUG00000005733.3"/>
</dbReference>
<keyword evidence="8" id="KW-1185">Reference proteome</keyword>
<evidence type="ECO:0000256" key="5">
    <source>
        <dbReference type="SAM" id="SignalP"/>
    </source>
</evidence>
<dbReference type="OMA" id="TFSGHNH"/>
<dbReference type="GeneTree" id="ENSGT00950000183116"/>
<dbReference type="Proteomes" id="UP000265140">
    <property type="component" value="Chromosome 14"/>
</dbReference>
<feature type="chain" id="PRO_5018245473" description="C1q domain-containing protein" evidence="5">
    <location>
        <begin position="21"/>
        <end position="223"/>
    </location>
</feature>
<reference evidence="7" key="3">
    <citation type="submission" date="2025-08" db="UniProtKB">
        <authorList>
            <consortium name="Ensembl"/>
        </authorList>
    </citation>
    <scope>IDENTIFICATION</scope>
</reference>
<dbReference type="Pfam" id="PF00386">
    <property type="entry name" value="C1q"/>
    <property type="match status" value="1"/>
</dbReference>
<dbReference type="InterPro" id="IPR001073">
    <property type="entry name" value="C1q_dom"/>
</dbReference>
<keyword evidence="3 5" id="KW-0732">Signal</keyword>
<dbReference type="InterPro" id="IPR050822">
    <property type="entry name" value="Cerebellin_Synaptic_Org"/>
</dbReference>
<dbReference type="GO" id="GO:0005576">
    <property type="term" value="C:extracellular region"/>
    <property type="evidence" value="ECO:0007669"/>
    <property type="project" value="UniProtKB-SubCell"/>
</dbReference>
<dbReference type="PROSITE" id="PS50871">
    <property type="entry name" value="C1Q"/>
    <property type="match status" value="1"/>
</dbReference>
<protein>
    <recommendedName>
        <fullName evidence="6">C1q domain-containing protein</fullName>
    </recommendedName>
</protein>
<keyword evidence="2" id="KW-0964">Secreted</keyword>
<feature type="coiled-coil region" evidence="4">
    <location>
        <begin position="43"/>
        <end position="91"/>
    </location>
</feature>
<dbReference type="AlphaFoldDB" id="A0A3P8XJ63"/>
<dbReference type="PANTHER" id="PTHR22923">
    <property type="entry name" value="CEREBELLIN-RELATED"/>
    <property type="match status" value="1"/>
</dbReference>
<keyword evidence="4" id="KW-0175">Coiled coil</keyword>
<reference evidence="7" key="4">
    <citation type="submission" date="2025-09" db="UniProtKB">
        <authorList>
            <consortium name="Ensembl"/>
        </authorList>
    </citation>
    <scope>IDENTIFICATION</scope>
</reference>
<proteinExistence type="predicted"/>
<dbReference type="SUPFAM" id="SSF49842">
    <property type="entry name" value="TNF-like"/>
    <property type="match status" value="1"/>
</dbReference>